<reference evidence="2 3" key="1">
    <citation type="submission" date="2020-03" db="EMBL/GenBank/DDBJ databases">
        <title>Dissostichus mawsoni Genome sequencing and assembly.</title>
        <authorList>
            <person name="Park H."/>
        </authorList>
    </citation>
    <scope>NUCLEOTIDE SEQUENCE [LARGE SCALE GENOMIC DNA]</scope>
    <source>
        <strain evidence="2">DM0001</strain>
        <tissue evidence="2">Muscle</tissue>
    </source>
</reference>
<name>A0A7J5X5W7_DISMA</name>
<organism evidence="2 3">
    <name type="scientific">Dissostichus mawsoni</name>
    <name type="common">Antarctic cod</name>
    <dbReference type="NCBI Taxonomy" id="36200"/>
    <lineage>
        <taxon>Eukaryota</taxon>
        <taxon>Metazoa</taxon>
        <taxon>Chordata</taxon>
        <taxon>Craniata</taxon>
        <taxon>Vertebrata</taxon>
        <taxon>Euteleostomi</taxon>
        <taxon>Actinopterygii</taxon>
        <taxon>Neopterygii</taxon>
        <taxon>Teleostei</taxon>
        <taxon>Neoteleostei</taxon>
        <taxon>Acanthomorphata</taxon>
        <taxon>Eupercaria</taxon>
        <taxon>Perciformes</taxon>
        <taxon>Notothenioidei</taxon>
        <taxon>Nototheniidae</taxon>
        <taxon>Dissostichus</taxon>
    </lineage>
</organism>
<dbReference type="AlphaFoldDB" id="A0A7J5X5W7"/>
<dbReference type="OrthoDB" id="5835829at2759"/>
<gene>
    <name evidence="2" type="ORF">F7725_026029</name>
</gene>
<proteinExistence type="predicted"/>
<evidence type="ECO:0000313" key="3">
    <source>
        <dbReference type="Proteomes" id="UP000518266"/>
    </source>
</evidence>
<dbReference type="Pfam" id="PF00201">
    <property type="entry name" value="UDPGT"/>
    <property type="match status" value="1"/>
</dbReference>
<dbReference type="SUPFAM" id="SSF53756">
    <property type="entry name" value="UDP-Glycosyltransferase/glycogen phosphorylase"/>
    <property type="match status" value="1"/>
</dbReference>
<evidence type="ECO:0000313" key="2">
    <source>
        <dbReference type="EMBL" id="KAF3832364.1"/>
    </source>
</evidence>
<evidence type="ECO:0000256" key="1">
    <source>
        <dbReference type="ARBA" id="ARBA00022679"/>
    </source>
</evidence>
<keyword evidence="1" id="KW-0808">Transferase</keyword>
<dbReference type="GO" id="GO:0008194">
    <property type="term" value="F:UDP-glycosyltransferase activity"/>
    <property type="evidence" value="ECO:0007669"/>
    <property type="project" value="InterPro"/>
</dbReference>
<comment type="caution">
    <text evidence="2">The sequence shown here is derived from an EMBL/GenBank/DDBJ whole genome shotgun (WGS) entry which is preliminary data.</text>
</comment>
<protein>
    <submittedName>
        <fullName evidence="2">Uncharacterized protein</fullName>
    </submittedName>
</protein>
<sequence>MRHSQSLRNLRNEWHRWQQQSSGSSSSSAREVAAPPALSIISEVALDPHDWSLGHHRAGKNINNSGSFSRLKQMLLHSLLLPIMNGQCILLSCSSSSSYRESAPPHTHLPFPFSWHSVVTNHKQGYSTPPCSHLTSLPLHSSMRENTSAALPLSLMDILFNSSSVVQLCCYYPLFIVRLLFSFQMRLIHFCSAWLLLVFIPRGCHGGNILVFPGEGSHWLNMDILLEALHSRGHNITVVRPSKSWYIKDESSYYNTYTVQVERSIDQEWVKKNHI</sequence>
<accession>A0A7J5X5W7</accession>
<keyword evidence="3" id="KW-1185">Reference proteome</keyword>
<dbReference type="InterPro" id="IPR002213">
    <property type="entry name" value="UDP_glucos_trans"/>
</dbReference>
<dbReference type="Proteomes" id="UP000518266">
    <property type="component" value="Unassembled WGS sequence"/>
</dbReference>
<dbReference type="EMBL" id="JAAKFY010000027">
    <property type="protein sequence ID" value="KAF3832364.1"/>
    <property type="molecule type" value="Genomic_DNA"/>
</dbReference>